<keyword evidence="2" id="KW-1185">Reference proteome</keyword>
<organism evidence="1 2">
    <name type="scientific">Gossypium arboreum</name>
    <name type="common">Tree cotton</name>
    <name type="synonym">Gossypium nanking</name>
    <dbReference type="NCBI Taxonomy" id="29729"/>
    <lineage>
        <taxon>Eukaryota</taxon>
        <taxon>Viridiplantae</taxon>
        <taxon>Streptophyta</taxon>
        <taxon>Embryophyta</taxon>
        <taxon>Tracheophyta</taxon>
        <taxon>Spermatophyta</taxon>
        <taxon>Magnoliopsida</taxon>
        <taxon>eudicotyledons</taxon>
        <taxon>Gunneridae</taxon>
        <taxon>Pentapetalae</taxon>
        <taxon>rosids</taxon>
        <taxon>malvids</taxon>
        <taxon>Malvales</taxon>
        <taxon>Malvaceae</taxon>
        <taxon>Malvoideae</taxon>
        <taxon>Gossypium</taxon>
    </lineage>
</organism>
<name>A0A0B0P9W4_GOSAR</name>
<reference evidence="2" key="1">
    <citation type="submission" date="2014-09" db="EMBL/GenBank/DDBJ databases">
        <authorList>
            <person name="Mudge J."/>
            <person name="Ramaraj T."/>
            <person name="Lindquist I.E."/>
            <person name="Bharti A.K."/>
            <person name="Sundararajan A."/>
            <person name="Cameron C.T."/>
            <person name="Woodward J.E."/>
            <person name="May G.D."/>
            <person name="Brubaker C."/>
            <person name="Broadhvest J."/>
            <person name="Wilkins T.A."/>
        </authorList>
    </citation>
    <scope>NUCLEOTIDE SEQUENCE</scope>
    <source>
        <strain evidence="2">cv. AKA8401</strain>
    </source>
</reference>
<evidence type="ECO:0000313" key="1">
    <source>
        <dbReference type="EMBL" id="KHG20954.1"/>
    </source>
</evidence>
<accession>A0A0B0P9W4</accession>
<dbReference type="AlphaFoldDB" id="A0A0B0P9W4"/>
<evidence type="ECO:0000313" key="2">
    <source>
        <dbReference type="Proteomes" id="UP000032142"/>
    </source>
</evidence>
<sequence length="68" mass="7632">MSGTWHWYRNVIPCKTVSGTWHWHQCETSCKTIAGLSASGTGMYTKLINIEIIINDETSYHQASSGIE</sequence>
<proteinExistence type="predicted"/>
<dbReference type="EMBL" id="KN417145">
    <property type="protein sequence ID" value="KHG20954.1"/>
    <property type="molecule type" value="Genomic_DNA"/>
</dbReference>
<gene>
    <name evidence="1" type="ORF">F383_07791</name>
</gene>
<protein>
    <submittedName>
        <fullName evidence="1">Uncharacterized protein</fullName>
    </submittedName>
</protein>
<dbReference type="Proteomes" id="UP000032142">
    <property type="component" value="Unassembled WGS sequence"/>
</dbReference>